<dbReference type="Pfam" id="PF07730">
    <property type="entry name" value="HisKA_3"/>
    <property type="match status" value="1"/>
</dbReference>
<dbReference type="InterPro" id="IPR050482">
    <property type="entry name" value="Sensor_HK_TwoCompSys"/>
</dbReference>
<dbReference type="GO" id="GO:0000155">
    <property type="term" value="F:phosphorelay sensor kinase activity"/>
    <property type="evidence" value="ECO:0007669"/>
    <property type="project" value="InterPro"/>
</dbReference>
<dbReference type="InterPro" id="IPR011712">
    <property type="entry name" value="Sig_transdc_His_kin_sub3_dim/P"/>
</dbReference>
<organism evidence="6 7">
    <name type="scientific">Streptomyces albiflavescens</name>
    <dbReference type="NCBI Taxonomy" id="1623582"/>
    <lineage>
        <taxon>Bacteria</taxon>
        <taxon>Bacillati</taxon>
        <taxon>Actinomycetota</taxon>
        <taxon>Actinomycetes</taxon>
        <taxon>Kitasatosporales</taxon>
        <taxon>Streptomycetaceae</taxon>
        <taxon>Streptomyces</taxon>
    </lineage>
</organism>
<evidence type="ECO:0000256" key="3">
    <source>
        <dbReference type="ARBA" id="ARBA00023012"/>
    </source>
</evidence>
<feature type="domain" description="Signal transduction histidine kinase subgroup 3 dimerisation and phosphoacceptor" evidence="5">
    <location>
        <begin position="196"/>
        <end position="256"/>
    </location>
</feature>
<dbReference type="GO" id="GO:0046983">
    <property type="term" value="F:protein dimerization activity"/>
    <property type="evidence" value="ECO:0007669"/>
    <property type="project" value="InterPro"/>
</dbReference>
<evidence type="ECO:0000313" key="6">
    <source>
        <dbReference type="EMBL" id="GGN74773.1"/>
    </source>
</evidence>
<accession>A0A917Y9S3</accession>
<feature type="transmembrane region" description="Helical" evidence="4">
    <location>
        <begin position="127"/>
        <end position="147"/>
    </location>
</feature>
<feature type="transmembrane region" description="Helical" evidence="4">
    <location>
        <begin position="89"/>
        <end position="112"/>
    </location>
</feature>
<proteinExistence type="predicted"/>
<feature type="transmembrane region" description="Helical" evidence="4">
    <location>
        <begin position="57"/>
        <end position="77"/>
    </location>
</feature>
<dbReference type="PANTHER" id="PTHR24421">
    <property type="entry name" value="NITRATE/NITRITE SENSOR PROTEIN NARX-RELATED"/>
    <property type="match status" value="1"/>
</dbReference>
<keyword evidence="4" id="KW-0812">Transmembrane</keyword>
<dbReference type="SUPFAM" id="SSF55874">
    <property type="entry name" value="ATPase domain of HSP90 chaperone/DNA topoisomerase II/histidine kinase"/>
    <property type="match status" value="1"/>
</dbReference>
<keyword evidence="1" id="KW-0808">Transferase</keyword>
<comment type="caution">
    <text evidence="6">The sequence shown here is derived from an EMBL/GenBank/DDBJ whole genome shotgun (WGS) entry which is preliminary data.</text>
</comment>
<feature type="transmembrane region" description="Helical" evidence="4">
    <location>
        <begin position="154"/>
        <end position="172"/>
    </location>
</feature>
<dbReference type="Gene3D" id="1.20.5.1930">
    <property type="match status" value="1"/>
</dbReference>
<evidence type="ECO:0000256" key="1">
    <source>
        <dbReference type="ARBA" id="ARBA00022679"/>
    </source>
</evidence>
<reference evidence="6 7" key="1">
    <citation type="journal article" date="2014" name="Int. J. Syst. Evol. Microbiol.">
        <title>Complete genome sequence of Corynebacterium casei LMG S-19264T (=DSM 44701T), isolated from a smear-ripened cheese.</title>
        <authorList>
            <consortium name="US DOE Joint Genome Institute (JGI-PGF)"/>
            <person name="Walter F."/>
            <person name="Albersmeier A."/>
            <person name="Kalinowski J."/>
            <person name="Ruckert C."/>
        </authorList>
    </citation>
    <scope>NUCLEOTIDE SEQUENCE [LARGE SCALE GENOMIC DNA]</scope>
    <source>
        <strain evidence="6 7">CGMCC 4.7111</strain>
    </source>
</reference>
<dbReference type="EMBL" id="BMMM01000010">
    <property type="protein sequence ID" value="GGN74773.1"/>
    <property type="molecule type" value="Genomic_DNA"/>
</dbReference>
<keyword evidence="4" id="KW-0472">Membrane</keyword>
<dbReference type="AlphaFoldDB" id="A0A917Y9S3"/>
<keyword evidence="2" id="KW-0418">Kinase</keyword>
<dbReference type="CDD" id="cd16917">
    <property type="entry name" value="HATPase_UhpB-NarQ-NarX-like"/>
    <property type="match status" value="1"/>
</dbReference>
<sequence>MRWFRPLVSAGPMRHRPVSNVELAPRMASAITTVVILCFFGVALTYAVKGGFGALKLTAFGVLMLMLLGLQFCHSFPARAPRWARHRRVTLAVQAALTFAPFTFFGAAWLGMPGFLCSSCLLVLRPALAWAAFALVVVATGAAQFLVGYGADQLPYNAVATVLTGVVVYGLSRLTGLIAEVQAARDELVRVTLAQERVRFARDLHDLLGFSLSTITLKCELAHRLVRVDPERAESEITEIVQAARQASSEVRSVASSYLRMSLDHELPAAASLLRAVGIHAAVRVAAGEVSPAVDAVLATVLREGVTNMLRHSKAQNCVIEAAAADGSVRLVIVNDGLRDGITDARSAHFAEVPGVAASGGNGLSSLAARATALGGRLDSGERPDGWFELSVVLPAQAAGKDGEGAVTASRNP</sequence>
<evidence type="ECO:0000256" key="2">
    <source>
        <dbReference type="ARBA" id="ARBA00022777"/>
    </source>
</evidence>
<dbReference type="PANTHER" id="PTHR24421:SF63">
    <property type="entry name" value="SENSOR HISTIDINE KINASE DESK"/>
    <property type="match status" value="1"/>
</dbReference>
<gene>
    <name evidence="6" type="ORF">GCM10011579_054190</name>
</gene>
<protein>
    <recommendedName>
        <fullName evidence="5">Signal transduction histidine kinase subgroup 3 dimerisation and phosphoacceptor domain-containing protein</fullName>
    </recommendedName>
</protein>
<keyword evidence="4" id="KW-1133">Transmembrane helix</keyword>
<dbReference type="Proteomes" id="UP000600365">
    <property type="component" value="Unassembled WGS sequence"/>
</dbReference>
<evidence type="ECO:0000256" key="4">
    <source>
        <dbReference type="SAM" id="Phobius"/>
    </source>
</evidence>
<keyword evidence="7" id="KW-1185">Reference proteome</keyword>
<dbReference type="Gene3D" id="3.30.565.10">
    <property type="entry name" value="Histidine kinase-like ATPase, C-terminal domain"/>
    <property type="match status" value="1"/>
</dbReference>
<dbReference type="GO" id="GO:0016020">
    <property type="term" value="C:membrane"/>
    <property type="evidence" value="ECO:0007669"/>
    <property type="project" value="InterPro"/>
</dbReference>
<keyword evidence="3" id="KW-0902">Two-component regulatory system</keyword>
<evidence type="ECO:0000313" key="7">
    <source>
        <dbReference type="Proteomes" id="UP000600365"/>
    </source>
</evidence>
<dbReference type="InterPro" id="IPR036890">
    <property type="entry name" value="HATPase_C_sf"/>
</dbReference>
<evidence type="ECO:0000259" key="5">
    <source>
        <dbReference type="Pfam" id="PF07730"/>
    </source>
</evidence>
<name>A0A917Y9S3_9ACTN</name>